<dbReference type="Pfam" id="PF12833">
    <property type="entry name" value="HTH_18"/>
    <property type="match status" value="1"/>
</dbReference>
<proteinExistence type="predicted"/>
<dbReference type="PROSITE" id="PS00041">
    <property type="entry name" value="HTH_ARAC_FAMILY_1"/>
    <property type="match status" value="1"/>
</dbReference>
<dbReference type="InterPro" id="IPR018062">
    <property type="entry name" value="HTH_AraC-typ_CS"/>
</dbReference>
<dbReference type="InterPro" id="IPR020449">
    <property type="entry name" value="Tscrpt_reg_AraC-type_HTH"/>
</dbReference>
<keyword evidence="3" id="KW-0804">Transcription</keyword>
<dbReference type="Proteomes" id="UP000600247">
    <property type="component" value="Unassembled WGS sequence"/>
</dbReference>
<dbReference type="PROSITE" id="PS01124">
    <property type="entry name" value="HTH_ARAC_FAMILY_2"/>
    <property type="match status" value="1"/>
</dbReference>
<accession>A0A917H249</accession>
<dbReference type="InterPro" id="IPR009057">
    <property type="entry name" value="Homeodomain-like_sf"/>
</dbReference>
<dbReference type="GO" id="GO:0003700">
    <property type="term" value="F:DNA-binding transcription factor activity"/>
    <property type="evidence" value="ECO:0007669"/>
    <property type="project" value="InterPro"/>
</dbReference>
<evidence type="ECO:0000313" key="5">
    <source>
        <dbReference type="EMBL" id="GGG64476.1"/>
    </source>
</evidence>
<dbReference type="SUPFAM" id="SSF51215">
    <property type="entry name" value="Regulatory protein AraC"/>
    <property type="match status" value="1"/>
</dbReference>
<dbReference type="RefSeq" id="WP_188888634.1">
    <property type="nucleotide sequence ID" value="NZ_BMHY01000003.1"/>
</dbReference>
<dbReference type="PANTHER" id="PTHR43280">
    <property type="entry name" value="ARAC-FAMILY TRANSCRIPTIONAL REGULATOR"/>
    <property type="match status" value="1"/>
</dbReference>
<evidence type="ECO:0000256" key="1">
    <source>
        <dbReference type="ARBA" id="ARBA00023015"/>
    </source>
</evidence>
<sequence>MEAWLNAISPFVRVVKIVKSSSLAGEWIDFDHVFTYIEQGEADFILNGVKYQAKEGDLFLMPPLLPHIIRTTSDVPLIQYIVHFDLFYDGVRSGWKETGLINELTKQIPEREQALANVFPVTHLRTADRMDVKRRFLLMQKVFLDEKANRDLATKAIVIELLYFFLKGQTGRNEQEGKLTKGWGVLERAISYIHERYADSGLDNATISGHAGVSTNHLSFLFKEQLQITIQKYITHVRIEQAKAKIMEGHKTITVIAEEVGFSSIHLFSRSFKATVGITPSQFYAAHSTVRKDG</sequence>
<protein>
    <recommendedName>
        <fullName evidence="4">HTH araC/xylS-type domain-containing protein</fullName>
    </recommendedName>
</protein>
<evidence type="ECO:0000313" key="6">
    <source>
        <dbReference type="Proteomes" id="UP000600247"/>
    </source>
</evidence>
<dbReference type="Gene3D" id="2.60.120.10">
    <property type="entry name" value="Jelly Rolls"/>
    <property type="match status" value="1"/>
</dbReference>
<dbReference type="Gene3D" id="1.10.10.60">
    <property type="entry name" value="Homeodomain-like"/>
    <property type="match status" value="2"/>
</dbReference>
<keyword evidence="1" id="KW-0805">Transcription regulation</keyword>
<dbReference type="EMBL" id="BMHY01000003">
    <property type="protein sequence ID" value="GGG64476.1"/>
    <property type="molecule type" value="Genomic_DNA"/>
</dbReference>
<dbReference type="Pfam" id="PF02311">
    <property type="entry name" value="AraC_binding"/>
    <property type="match status" value="1"/>
</dbReference>
<evidence type="ECO:0000259" key="4">
    <source>
        <dbReference type="PROSITE" id="PS01124"/>
    </source>
</evidence>
<dbReference type="GO" id="GO:0043565">
    <property type="term" value="F:sequence-specific DNA binding"/>
    <property type="evidence" value="ECO:0007669"/>
    <property type="project" value="InterPro"/>
</dbReference>
<evidence type="ECO:0000256" key="2">
    <source>
        <dbReference type="ARBA" id="ARBA00023125"/>
    </source>
</evidence>
<gene>
    <name evidence="5" type="ORF">GCM10010918_18180</name>
</gene>
<feature type="domain" description="HTH araC/xylS-type" evidence="4">
    <location>
        <begin position="187"/>
        <end position="286"/>
    </location>
</feature>
<dbReference type="InterPro" id="IPR014710">
    <property type="entry name" value="RmlC-like_jellyroll"/>
</dbReference>
<dbReference type="SMART" id="SM00342">
    <property type="entry name" value="HTH_ARAC"/>
    <property type="match status" value="1"/>
</dbReference>
<comment type="caution">
    <text evidence="5">The sequence shown here is derived from an EMBL/GenBank/DDBJ whole genome shotgun (WGS) entry which is preliminary data.</text>
</comment>
<dbReference type="InterPro" id="IPR037923">
    <property type="entry name" value="HTH-like"/>
</dbReference>
<name>A0A917H249_9BACL</name>
<dbReference type="PRINTS" id="PR00032">
    <property type="entry name" value="HTHARAC"/>
</dbReference>
<dbReference type="SUPFAM" id="SSF46689">
    <property type="entry name" value="Homeodomain-like"/>
    <property type="match status" value="1"/>
</dbReference>
<keyword evidence="2" id="KW-0238">DNA-binding</keyword>
<evidence type="ECO:0000256" key="3">
    <source>
        <dbReference type="ARBA" id="ARBA00023163"/>
    </source>
</evidence>
<dbReference type="InterPro" id="IPR003313">
    <property type="entry name" value="AraC-bd"/>
</dbReference>
<organism evidence="5 6">
    <name type="scientific">Paenibacillus radicis</name>
    <name type="common">ex Gao et al. 2016</name>
    <dbReference type="NCBI Taxonomy" id="1737354"/>
    <lineage>
        <taxon>Bacteria</taxon>
        <taxon>Bacillati</taxon>
        <taxon>Bacillota</taxon>
        <taxon>Bacilli</taxon>
        <taxon>Bacillales</taxon>
        <taxon>Paenibacillaceae</taxon>
        <taxon>Paenibacillus</taxon>
    </lineage>
</organism>
<keyword evidence="6" id="KW-1185">Reference proteome</keyword>
<dbReference type="InterPro" id="IPR018060">
    <property type="entry name" value="HTH_AraC"/>
</dbReference>
<dbReference type="AlphaFoldDB" id="A0A917H249"/>
<dbReference type="PANTHER" id="PTHR43280:SF2">
    <property type="entry name" value="HTH-TYPE TRANSCRIPTIONAL REGULATOR EXSA"/>
    <property type="match status" value="1"/>
</dbReference>
<reference evidence="5 6" key="1">
    <citation type="journal article" date="2014" name="Int. J. Syst. Evol. Microbiol.">
        <title>Complete genome sequence of Corynebacterium casei LMG S-19264T (=DSM 44701T), isolated from a smear-ripened cheese.</title>
        <authorList>
            <consortium name="US DOE Joint Genome Institute (JGI-PGF)"/>
            <person name="Walter F."/>
            <person name="Albersmeier A."/>
            <person name="Kalinowski J."/>
            <person name="Ruckert C."/>
        </authorList>
    </citation>
    <scope>NUCLEOTIDE SEQUENCE [LARGE SCALE GENOMIC DNA]</scope>
    <source>
        <strain evidence="5 6">CGMCC 1.15286</strain>
    </source>
</reference>